<accession>A0ABT5AWT1</accession>
<protein>
    <recommendedName>
        <fullName evidence="4">Menaquinone-specific isochorismate synthase</fullName>
    </recommendedName>
</protein>
<feature type="region of interest" description="Disordered" evidence="1">
    <location>
        <begin position="35"/>
        <end position="58"/>
    </location>
</feature>
<comment type="caution">
    <text evidence="2">The sequence shown here is derived from an EMBL/GenBank/DDBJ whole genome shotgun (WGS) entry which is preliminary data.</text>
</comment>
<proteinExistence type="predicted"/>
<evidence type="ECO:0000313" key="2">
    <source>
        <dbReference type="EMBL" id="MDB9540800.1"/>
    </source>
</evidence>
<name>A0ABT5AWT1_9CYAN</name>
<gene>
    <name evidence="2" type="ORF">PN457_14255</name>
</gene>
<evidence type="ECO:0000256" key="1">
    <source>
        <dbReference type="SAM" id="MobiDB-lite"/>
    </source>
</evidence>
<organism evidence="2 3">
    <name type="scientific">Anabaenopsis arnoldii</name>
    <dbReference type="NCBI Taxonomy" id="2152938"/>
    <lineage>
        <taxon>Bacteria</taxon>
        <taxon>Bacillati</taxon>
        <taxon>Cyanobacteriota</taxon>
        <taxon>Cyanophyceae</taxon>
        <taxon>Nostocales</taxon>
        <taxon>Nodulariaceae</taxon>
        <taxon>Anabaenopsis</taxon>
    </lineage>
</organism>
<dbReference type="Proteomes" id="UP001212499">
    <property type="component" value="Unassembled WGS sequence"/>
</dbReference>
<sequence>MSSSARVREILQSIKNIPQQSMNYISEAVSRIFSPRDDDYPATGVQPFEGDPADKNKD</sequence>
<evidence type="ECO:0000313" key="3">
    <source>
        <dbReference type="Proteomes" id="UP001212499"/>
    </source>
</evidence>
<evidence type="ECO:0008006" key="4">
    <source>
        <dbReference type="Google" id="ProtNLM"/>
    </source>
</evidence>
<dbReference type="EMBL" id="JAQMUH010000159">
    <property type="protein sequence ID" value="MDB9540800.1"/>
    <property type="molecule type" value="Genomic_DNA"/>
</dbReference>
<keyword evidence="3" id="KW-1185">Reference proteome</keyword>
<dbReference type="RefSeq" id="WP_271734055.1">
    <property type="nucleotide sequence ID" value="NZ_JANQDP010000166.1"/>
</dbReference>
<reference evidence="2 3" key="1">
    <citation type="submission" date="2023-01" db="EMBL/GenBank/DDBJ databases">
        <title>Genomes from the Australian National Cyanobacteria Reference Collection.</title>
        <authorList>
            <person name="Willis A."/>
            <person name="Lee E.M.F."/>
        </authorList>
    </citation>
    <scope>NUCLEOTIDE SEQUENCE [LARGE SCALE GENOMIC DNA]</scope>
    <source>
        <strain evidence="2 3">CS-1033</strain>
    </source>
</reference>